<dbReference type="InterPro" id="IPR036873">
    <property type="entry name" value="Rhodanese-like_dom_sf"/>
</dbReference>
<dbReference type="Gene3D" id="3.40.250.10">
    <property type="entry name" value="Rhodanese-like domain"/>
    <property type="match status" value="1"/>
</dbReference>
<dbReference type="InterPro" id="IPR044690">
    <property type="entry name" value="CAS_plant"/>
</dbReference>
<name>A0A5N5GUD2_9ROSA</name>
<dbReference type="OrthoDB" id="551300at2759"/>
<evidence type="ECO:0000256" key="1">
    <source>
        <dbReference type="SAM" id="MobiDB-lite"/>
    </source>
</evidence>
<dbReference type="PANTHER" id="PTHR34209:SF3">
    <property type="entry name" value="RHODANESE_CELL CYCLE CONTROL PHOSPHATASE SUPERFAMILY PROTEIN"/>
    <property type="match status" value="1"/>
</dbReference>
<dbReference type="SMART" id="SM00450">
    <property type="entry name" value="RHOD"/>
    <property type="match status" value="1"/>
</dbReference>
<dbReference type="GO" id="GO:0071277">
    <property type="term" value="P:cellular response to calcium ion"/>
    <property type="evidence" value="ECO:0007669"/>
    <property type="project" value="InterPro"/>
</dbReference>
<reference evidence="3 4" key="1">
    <citation type="submission" date="2019-09" db="EMBL/GenBank/DDBJ databases">
        <authorList>
            <person name="Ou C."/>
        </authorList>
    </citation>
    <scope>NUCLEOTIDE SEQUENCE [LARGE SCALE GENOMIC DNA]</scope>
    <source>
        <strain evidence="3">S2</strain>
        <tissue evidence="3">Leaf</tissue>
    </source>
</reference>
<reference evidence="4" key="2">
    <citation type="submission" date="2019-10" db="EMBL/GenBank/DDBJ databases">
        <title>A de novo genome assembly of a pear dwarfing rootstock.</title>
        <authorList>
            <person name="Wang F."/>
            <person name="Wang J."/>
            <person name="Li S."/>
            <person name="Zhang Y."/>
            <person name="Fang M."/>
            <person name="Ma L."/>
            <person name="Zhao Y."/>
            <person name="Jiang S."/>
        </authorList>
    </citation>
    <scope>NUCLEOTIDE SEQUENCE [LARGE SCALE GENOMIC DNA]</scope>
</reference>
<keyword evidence="4" id="KW-1185">Reference proteome</keyword>
<dbReference type="PANTHER" id="PTHR34209">
    <property type="entry name" value="RHODANESE/CELL CYCLE CONTROL PHOSPHATASE SUPERFAMILY PROTEIN"/>
    <property type="match status" value="1"/>
</dbReference>
<dbReference type="PROSITE" id="PS50206">
    <property type="entry name" value="RHODANESE_3"/>
    <property type="match status" value="1"/>
</dbReference>
<sequence length="669" mass="72252">MLPVCSATSSCSSHSQISIHGGLNASSQFQKDFEARYIMGCRGSLGLSKAMPFQRDFFKAHATKSLYSNFVKSTEQSVSVDFVNRCSHSYESDHLKCKYSDMWSSSTGTMYEQHPPGRVELKFVDSSSLLAPDEGLVDFTNPSTENASVLPAAVEPESISATDLTPGNSISVPDSLDVDSDRLSSVKTSIEDFIDGVSKSFSASVDKGEDIVKTSVDTITSSITSVVKSASEAVDNTVGGLFSTVDQTGQYGGSKMTKFSSDFKEATSKGAVVAIDVLRRSIVVVEDSLSNGASFAVSSYQSAKAFLPPDISDALNLSEKRVAEFLGPAKTAFQQVYISIEGLEENLGLDPNDPVIPFVLFLGTSATLWVIYRVWTYSGYAGDLSPQSTLELLTGKENAVLIDVRPEVLREREGIPDLRRGARFRYASVSLPEVDGAVWKLVKSGRDLNDTLTAAVIRNLKVVQDRSKVIVMDADGSRSKGIARSLRKLGLKKPYLVQGGFKSWVKNGLRIKELKPETTFTILNEEAEAILEDISPSPVQVLGSGVGLIAAWYALVEWEKTLQLIGVVGVGQTIYRRVASYETADDFKKDVRLLLSPVRLGAQALSWTAGKLESNGIGLPTSPSSSDVKNRVLQAAAKHESQPSDTEGIQDPSPDSKLPIKENADLSEA</sequence>
<evidence type="ECO:0000259" key="2">
    <source>
        <dbReference type="PROSITE" id="PS50206"/>
    </source>
</evidence>
<dbReference type="Proteomes" id="UP000327157">
    <property type="component" value="Chromosome 15"/>
</dbReference>
<gene>
    <name evidence="3" type="ORF">D8674_014757</name>
</gene>
<protein>
    <recommendedName>
        <fullName evidence="2">Rhodanese domain-containing protein</fullName>
    </recommendedName>
</protein>
<reference evidence="3 4" key="3">
    <citation type="submission" date="2019-11" db="EMBL/GenBank/DDBJ databases">
        <title>A de novo genome assembly of a pear dwarfing rootstock.</title>
        <authorList>
            <person name="Wang F."/>
            <person name="Wang J."/>
            <person name="Li S."/>
            <person name="Zhang Y."/>
            <person name="Fang M."/>
            <person name="Ma L."/>
            <person name="Zhao Y."/>
            <person name="Jiang S."/>
        </authorList>
    </citation>
    <scope>NUCLEOTIDE SEQUENCE [LARGE SCALE GENOMIC DNA]</scope>
    <source>
        <strain evidence="3">S2</strain>
        <tissue evidence="3">Leaf</tissue>
    </source>
</reference>
<feature type="region of interest" description="Disordered" evidence="1">
    <location>
        <begin position="616"/>
        <end position="669"/>
    </location>
</feature>
<comment type="caution">
    <text evidence="3">The sequence shown here is derived from an EMBL/GenBank/DDBJ whole genome shotgun (WGS) entry which is preliminary data.</text>
</comment>
<dbReference type="Pfam" id="PF00581">
    <property type="entry name" value="Rhodanese"/>
    <property type="match status" value="1"/>
</dbReference>
<dbReference type="SUPFAM" id="SSF52821">
    <property type="entry name" value="Rhodanese/Cell cycle control phosphatase"/>
    <property type="match status" value="1"/>
</dbReference>
<dbReference type="AlphaFoldDB" id="A0A5N5GUD2"/>
<dbReference type="CDD" id="cd00158">
    <property type="entry name" value="RHOD"/>
    <property type="match status" value="1"/>
</dbReference>
<proteinExistence type="predicted"/>
<evidence type="ECO:0000313" key="4">
    <source>
        <dbReference type="Proteomes" id="UP000327157"/>
    </source>
</evidence>
<feature type="compositionally biased region" description="Basic and acidic residues" evidence="1">
    <location>
        <begin position="658"/>
        <end position="669"/>
    </location>
</feature>
<evidence type="ECO:0000313" key="3">
    <source>
        <dbReference type="EMBL" id="KAB2618888.1"/>
    </source>
</evidence>
<accession>A0A5N5GUD2</accession>
<dbReference type="EMBL" id="SMOL01000401">
    <property type="protein sequence ID" value="KAB2618888.1"/>
    <property type="molecule type" value="Genomic_DNA"/>
</dbReference>
<dbReference type="GO" id="GO:0009704">
    <property type="term" value="P:de-etiolation"/>
    <property type="evidence" value="ECO:0007669"/>
    <property type="project" value="InterPro"/>
</dbReference>
<organism evidence="3 4">
    <name type="scientific">Pyrus ussuriensis x Pyrus communis</name>
    <dbReference type="NCBI Taxonomy" id="2448454"/>
    <lineage>
        <taxon>Eukaryota</taxon>
        <taxon>Viridiplantae</taxon>
        <taxon>Streptophyta</taxon>
        <taxon>Embryophyta</taxon>
        <taxon>Tracheophyta</taxon>
        <taxon>Spermatophyta</taxon>
        <taxon>Magnoliopsida</taxon>
        <taxon>eudicotyledons</taxon>
        <taxon>Gunneridae</taxon>
        <taxon>Pentapetalae</taxon>
        <taxon>rosids</taxon>
        <taxon>fabids</taxon>
        <taxon>Rosales</taxon>
        <taxon>Rosaceae</taxon>
        <taxon>Amygdaloideae</taxon>
        <taxon>Maleae</taxon>
        <taxon>Pyrus</taxon>
    </lineage>
</organism>
<feature type="domain" description="Rhodanese" evidence="2">
    <location>
        <begin position="395"/>
        <end position="513"/>
    </location>
</feature>
<dbReference type="GO" id="GO:0090333">
    <property type="term" value="P:regulation of stomatal closure"/>
    <property type="evidence" value="ECO:0007669"/>
    <property type="project" value="InterPro"/>
</dbReference>
<dbReference type="InterPro" id="IPR001763">
    <property type="entry name" value="Rhodanese-like_dom"/>
</dbReference>